<dbReference type="STRING" id="1465490.SAMN05444277_104284"/>
<protein>
    <recommendedName>
        <fullName evidence="3">Nucleoside 2-deoxyribosyltransferase</fullName>
    </recommendedName>
</protein>
<dbReference type="AlphaFoldDB" id="A0A1I5VB88"/>
<keyword evidence="2" id="KW-1185">Reference proteome</keyword>
<dbReference type="EMBL" id="FOXQ01000004">
    <property type="protein sequence ID" value="SFQ04196.1"/>
    <property type="molecule type" value="Genomic_DNA"/>
</dbReference>
<organism evidence="1 2">
    <name type="scientific">Parafilimonas terrae</name>
    <dbReference type="NCBI Taxonomy" id="1465490"/>
    <lineage>
        <taxon>Bacteria</taxon>
        <taxon>Pseudomonadati</taxon>
        <taxon>Bacteroidota</taxon>
        <taxon>Chitinophagia</taxon>
        <taxon>Chitinophagales</taxon>
        <taxon>Chitinophagaceae</taxon>
        <taxon>Parafilimonas</taxon>
    </lineage>
</organism>
<name>A0A1I5VB88_9BACT</name>
<gene>
    <name evidence="1" type="ORF">SAMN05444277_104284</name>
</gene>
<accession>A0A1I5VB88</accession>
<dbReference type="Proteomes" id="UP000199031">
    <property type="component" value="Unassembled WGS sequence"/>
</dbReference>
<dbReference type="OrthoDB" id="7596615at2"/>
<evidence type="ECO:0000313" key="2">
    <source>
        <dbReference type="Proteomes" id="UP000199031"/>
    </source>
</evidence>
<evidence type="ECO:0008006" key="3">
    <source>
        <dbReference type="Google" id="ProtNLM"/>
    </source>
</evidence>
<evidence type="ECO:0000313" key="1">
    <source>
        <dbReference type="EMBL" id="SFQ04196.1"/>
    </source>
</evidence>
<sequence length="207" mass="23952">MALNPGYNDHVFINCPFDEDYAPLLQAIVFTVYRCGFVPVSALIEEDSSYNRLDKIISWIKKCRYAIHDISRIETGKKGYPRFNMPFELGIFFGAKRFGNDRQKSKVALIFERDKFSYQQYISDLNGVDIKAHNKNPLQIIRGIRNWLRSASRRTTIPGDIILVNEYQEFIARLPEIVANAGFSISSIPFNDFCQIVEEAIREKIKK</sequence>
<proteinExistence type="predicted"/>
<dbReference type="RefSeq" id="WP_090657624.1">
    <property type="nucleotide sequence ID" value="NZ_FOXQ01000004.1"/>
</dbReference>
<reference evidence="1 2" key="1">
    <citation type="submission" date="2016-10" db="EMBL/GenBank/DDBJ databases">
        <authorList>
            <person name="de Groot N.N."/>
        </authorList>
    </citation>
    <scope>NUCLEOTIDE SEQUENCE [LARGE SCALE GENOMIC DNA]</scope>
    <source>
        <strain evidence="1 2">DSM 28286</strain>
    </source>
</reference>